<dbReference type="EMBL" id="CAJVCH010470359">
    <property type="protein sequence ID" value="CAG7820130.1"/>
    <property type="molecule type" value="Genomic_DNA"/>
</dbReference>
<evidence type="ECO:0000256" key="4">
    <source>
        <dbReference type="SAM" id="SignalP"/>
    </source>
</evidence>
<comment type="caution">
    <text evidence="6">The sequence shown here is derived from an EMBL/GenBank/DDBJ whole genome shotgun (WGS) entry which is preliminary data.</text>
</comment>
<dbReference type="PANTHER" id="PTHR33236">
    <property type="entry name" value="INTRAFLAGELLAR TRANSPORT PROTEIN 122 FAMILY PROTEIN-RELATED"/>
    <property type="match status" value="1"/>
</dbReference>
<dbReference type="InterPro" id="IPR058698">
    <property type="entry name" value="CUB_metazoa"/>
</dbReference>
<name>A0A8J2KSN2_9HEXA</name>
<dbReference type="PROSITE" id="PS01180">
    <property type="entry name" value="CUB"/>
    <property type="match status" value="1"/>
</dbReference>
<organism evidence="6 7">
    <name type="scientific">Allacma fusca</name>
    <dbReference type="NCBI Taxonomy" id="39272"/>
    <lineage>
        <taxon>Eukaryota</taxon>
        <taxon>Metazoa</taxon>
        <taxon>Ecdysozoa</taxon>
        <taxon>Arthropoda</taxon>
        <taxon>Hexapoda</taxon>
        <taxon>Collembola</taxon>
        <taxon>Symphypleona</taxon>
        <taxon>Sminthuridae</taxon>
        <taxon>Allacma</taxon>
    </lineage>
</organism>
<gene>
    <name evidence="6" type="ORF">AFUS01_LOCUS30536</name>
</gene>
<evidence type="ECO:0000256" key="2">
    <source>
        <dbReference type="PROSITE-ProRule" id="PRU00059"/>
    </source>
</evidence>
<evidence type="ECO:0000259" key="5">
    <source>
        <dbReference type="PROSITE" id="PS01180"/>
    </source>
</evidence>
<evidence type="ECO:0000256" key="3">
    <source>
        <dbReference type="SAM" id="MobiDB-lite"/>
    </source>
</evidence>
<dbReference type="AlphaFoldDB" id="A0A8J2KSN2"/>
<keyword evidence="1" id="KW-1015">Disulfide bond</keyword>
<evidence type="ECO:0000256" key="1">
    <source>
        <dbReference type="ARBA" id="ARBA00023157"/>
    </source>
</evidence>
<sequence length="468" mass="50146">MKFVHTVALVATILSILLAKTFATDIEYEDLEDYQQRNISRDGRLFPFVAVVRFGDETCTTTTNGLTMTGSCRTQKQCEEQDGTVISGSTCGGGYGVCCTFRLSCPSSSSGNNIVTVRSSGTHIVSSNSLSMSTPTPCQINFQRPSKDICEVRLDFINFNIAGPNEVGDCNRASLTVMADNLQEFITCGSNTGQHLYLDYGQSDLVSVNINPNTDNNPAPVFDLQATYIRCNNCTGSGKSKSKKKSGGKKKNSGSSDAATSLIQDDPAPLGCDQYYTGTSGQVRSFNYMSTSTDPNAQNQINTEMYMVCVKTPPGSKKIVWSPCPGETNPFDITGGDSTGKTGSDCQTDYIDIPGSPQGRYCGGSFPDSVISSARPFQMYVYFNGEEIPGINNMINPTTGCPIGYDCLDQYSTPIIPGQGSPPNDPSAILPCQTPAADALGEQCALNPGLIDFVDTSNNGFCLQYTIM</sequence>
<feature type="compositionally biased region" description="Basic residues" evidence="3">
    <location>
        <begin position="240"/>
        <end position="252"/>
    </location>
</feature>
<accession>A0A8J2KSN2</accession>
<dbReference type="PANTHER" id="PTHR33236:SF5">
    <property type="entry name" value="CUB DOMAIN-CONTAINING PROTEIN"/>
    <property type="match status" value="1"/>
</dbReference>
<dbReference type="InterPro" id="IPR000859">
    <property type="entry name" value="CUB_dom"/>
</dbReference>
<dbReference type="Proteomes" id="UP000708208">
    <property type="component" value="Unassembled WGS sequence"/>
</dbReference>
<dbReference type="Pfam" id="PF26080">
    <property type="entry name" value="CUB_animal"/>
    <property type="match status" value="1"/>
</dbReference>
<protein>
    <recommendedName>
        <fullName evidence="5">CUB domain-containing protein</fullName>
    </recommendedName>
</protein>
<comment type="caution">
    <text evidence="2">Lacks conserved residue(s) required for the propagation of feature annotation.</text>
</comment>
<evidence type="ECO:0000313" key="7">
    <source>
        <dbReference type="Proteomes" id="UP000708208"/>
    </source>
</evidence>
<feature type="chain" id="PRO_5035219976" description="CUB domain-containing protein" evidence="4">
    <location>
        <begin position="24"/>
        <end position="468"/>
    </location>
</feature>
<dbReference type="OrthoDB" id="6337346at2759"/>
<reference evidence="6" key="1">
    <citation type="submission" date="2021-06" db="EMBL/GenBank/DDBJ databases">
        <authorList>
            <person name="Hodson N. C."/>
            <person name="Mongue J. A."/>
            <person name="Jaron S. K."/>
        </authorList>
    </citation>
    <scope>NUCLEOTIDE SEQUENCE</scope>
</reference>
<evidence type="ECO:0000313" key="6">
    <source>
        <dbReference type="EMBL" id="CAG7820130.1"/>
    </source>
</evidence>
<feature type="domain" description="CUB" evidence="5">
    <location>
        <begin position="272"/>
        <end position="408"/>
    </location>
</feature>
<feature type="signal peptide" evidence="4">
    <location>
        <begin position="1"/>
        <end position="23"/>
    </location>
</feature>
<keyword evidence="7" id="KW-1185">Reference proteome</keyword>
<proteinExistence type="predicted"/>
<keyword evidence="4" id="KW-0732">Signal</keyword>
<feature type="region of interest" description="Disordered" evidence="3">
    <location>
        <begin position="236"/>
        <end position="266"/>
    </location>
</feature>